<sequence>MPHTLLVSFSLLALVVTARPIVPVSEHSQPVEVQNAVKAIFEGRTKQSDVDIISFAQDEIDVRLISDEGQQAVLSQLDGSAVKALVPLEGTENGVLSEVQKLREMLGGSEHLNDIEGASEAELTVVDELPVDAAEESGPSVLVSAPPSPWEAAHALTRLSFTSLLAVYTVISIAAVLYAFYLIRGFLPQDEDQEKQASFEDVESGYANEKCSIIQEKAPALITATVNEPPLGVLVDIDTDASVAGDEFHDAIDSDSRTSTPRVVPSDLPPIVVEPWLVPLPPSPTSSPLRRVIRLHEDAPVEGAFLPPAWAMMVPGEQPRPGAGTDNAAAAAVDLALAMQLRTGVGMTADAAWLMRFVMALFGWVAVLVGGTGERQAAGGRRLLGW</sequence>
<evidence type="ECO:0000313" key="3">
    <source>
        <dbReference type="EMBL" id="KAH8987593.1"/>
    </source>
</evidence>
<reference evidence="3" key="1">
    <citation type="submission" date="2022-01" db="EMBL/GenBank/DDBJ databases">
        <title>Comparative genomics reveals a dynamic genome evolution in the ectomycorrhizal milk-cap (Lactarius) mushrooms.</title>
        <authorList>
            <consortium name="DOE Joint Genome Institute"/>
            <person name="Lebreton A."/>
            <person name="Tang N."/>
            <person name="Kuo A."/>
            <person name="LaButti K."/>
            <person name="Drula E."/>
            <person name="Barry K."/>
            <person name="Clum A."/>
            <person name="Lipzen A."/>
            <person name="Mousain D."/>
            <person name="Ng V."/>
            <person name="Wang R."/>
            <person name="Wang X."/>
            <person name="Dai Y."/>
            <person name="Henrissat B."/>
            <person name="Grigoriev I.V."/>
            <person name="Guerin-Laguette A."/>
            <person name="Yu F."/>
            <person name="Martin F.M."/>
        </authorList>
    </citation>
    <scope>NUCLEOTIDE SEQUENCE</scope>
    <source>
        <strain evidence="3">QP</strain>
    </source>
</reference>
<organism evidence="3 4">
    <name type="scientific">Lactarius akahatsu</name>
    <dbReference type="NCBI Taxonomy" id="416441"/>
    <lineage>
        <taxon>Eukaryota</taxon>
        <taxon>Fungi</taxon>
        <taxon>Dikarya</taxon>
        <taxon>Basidiomycota</taxon>
        <taxon>Agaricomycotina</taxon>
        <taxon>Agaricomycetes</taxon>
        <taxon>Russulales</taxon>
        <taxon>Russulaceae</taxon>
        <taxon>Lactarius</taxon>
    </lineage>
</organism>
<accession>A0AAD4QBK0</accession>
<keyword evidence="4" id="KW-1185">Reference proteome</keyword>
<keyword evidence="1" id="KW-0472">Membrane</keyword>
<evidence type="ECO:0008006" key="5">
    <source>
        <dbReference type="Google" id="ProtNLM"/>
    </source>
</evidence>
<dbReference type="EMBL" id="JAKELL010000046">
    <property type="protein sequence ID" value="KAH8987593.1"/>
    <property type="molecule type" value="Genomic_DNA"/>
</dbReference>
<feature type="transmembrane region" description="Helical" evidence="1">
    <location>
        <begin position="351"/>
        <end position="371"/>
    </location>
</feature>
<gene>
    <name evidence="3" type="ORF">EDB92DRAFT_1875196</name>
</gene>
<comment type="caution">
    <text evidence="3">The sequence shown here is derived from an EMBL/GenBank/DDBJ whole genome shotgun (WGS) entry which is preliminary data.</text>
</comment>
<feature type="signal peptide" evidence="2">
    <location>
        <begin position="1"/>
        <end position="18"/>
    </location>
</feature>
<keyword evidence="1" id="KW-0812">Transmembrane</keyword>
<proteinExistence type="predicted"/>
<feature type="transmembrane region" description="Helical" evidence="1">
    <location>
        <begin position="165"/>
        <end position="183"/>
    </location>
</feature>
<protein>
    <recommendedName>
        <fullName evidence="5">Transmembrane protein</fullName>
    </recommendedName>
</protein>
<dbReference type="Proteomes" id="UP001201163">
    <property type="component" value="Unassembled WGS sequence"/>
</dbReference>
<keyword evidence="1" id="KW-1133">Transmembrane helix</keyword>
<name>A0AAD4QBK0_9AGAM</name>
<feature type="chain" id="PRO_5042193565" description="Transmembrane protein" evidence="2">
    <location>
        <begin position="19"/>
        <end position="386"/>
    </location>
</feature>
<keyword evidence="2" id="KW-0732">Signal</keyword>
<evidence type="ECO:0000256" key="1">
    <source>
        <dbReference type="SAM" id="Phobius"/>
    </source>
</evidence>
<evidence type="ECO:0000313" key="4">
    <source>
        <dbReference type="Proteomes" id="UP001201163"/>
    </source>
</evidence>
<dbReference type="AlphaFoldDB" id="A0AAD4QBK0"/>
<evidence type="ECO:0000256" key="2">
    <source>
        <dbReference type="SAM" id="SignalP"/>
    </source>
</evidence>